<name>A0A284QQ34_ARMOS</name>
<reference evidence="4" key="1">
    <citation type="journal article" date="2017" name="Nat. Ecol. Evol.">
        <title>Genome expansion and lineage-specific genetic innovations in the forest pathogenic fungi Armillaria.</title>
        <authorList>
            <person name="Sipos G."/>
            <person name="Prasanna A.N."/>
            <person name="Walter M.C."/>
            <person name="O'Connor E."/>
            <person name="Balint B."/>
            <person name="Krizsan K."/>
            <person name="Kiss B."/>
            <person name="Hess J."/>
            <person name="Varga T."/>
            <person name="Slot J."/>
            <person name="Riley R."/>
            <person name="Boka B."/>
            <person name="Rigling D."/>
            <person name="Barry K."/>
            <person name="Lee J."/>
            <person name="Mihaltcheva S."/>
            <person name="LaButti K."/>
            <person name="Lipzen A."/>
            <person name="Waldron R."/>
            <person name="Moloney N.M."/>
            <person name="Sperisen C."/>
            <person name="Kredics L."/>
            <person name="Vagvoelgyi C."/>
            <person name="Patrignani A."/>
            <person name="Fitzpatrick D."/>
            <person name="Nagy I."/>
            <person name="Doyle S."/>
            <person name="Anderson J.B."/>
            <person name="Grigoriev I.V."/>
            <person name="Gueldener U."/>
            <person name="Muensterkoetter M."/>
            <person name="Nagy L.G."/>
        </authorList>
    </citation>
    <scope>NUCLEOTIDE SEQUENCE [LARGE SCALE GENOMIC DNA]</scope>
    <source>
        <strain evidence="4">C18/9</strain>
    </source>
</reference>
<dbReference type="InterPro" id="IPR055754">
    <property type="entry name" value="DUF7330"/>
</dbReference>
<accession>A0A284QQ34</accession>
<feature type="compositionally biased region" description="Polar residues" evidence="1">
    <location>
        <begin position="51"/>
        <end position="60"/>
    </location>
</feature>
<dbReference type="Proteomes" id="UP000219338">
    <property type="component" value="Unassembled WGS sequence"/>
</dbReference>
<sequence length="293" mass="32414">MTSQPRSKKSQPDVSQALVPAFSPHDFDSPAVLDPLLHAVALTPALLVQQRSIQQTGGSNTDKKEKKNGSMPPRSPPPPYRSRSQATPPPRQPGNYMTIIRESGPINQSFLVDPALSVPSGLLPPLTPHETEDCRNNLNIEAKYGEIDADIEVMKSDWLTRFRVDIRSHGDIVIRLRLPGTVSPDDPTRPGPLCVMNVYTSSGNIYLLIPRKRLEGPLNVTTRRNVSFSPALSKDLNIFNEKEKRRVCFIGNFSAWSEDLGDVINLEAKAGKVLVQYNDEPFVKPETEGCIIA</sequence>
<feature type="region of interest" description="Disordered" evidence="1">
    <location>
        <begin position="1"/>
        <end position="30"/>
    </location>
</feature>
<proteinExistence type="predicted"/>
<protein>
    <recommendedName>
        <fullName evidence="2">DUF7330 domain-containing protein</fullName>
    </recommendedName>
</protein>
<dbReference type="AlphaFoldDB" id="A0A284QQ34"/>
<gene>
    <name evidence="3" type="ORF">ARMOST_01836</name>
</gene>
<organism evidence="3 4">
    <name type="scientific">Armillaria ostoyae</name>
    <name type="common">Armillaria root rot fungus</name>
    <dbReference type="NCBI Taxonomy" id="47428"/>
    <lineage>
        <taxon>Eukaryota</taxon>
        <taxon>Fungi</taxon>
        <taxon>Dikarya</taxon>
        <taxon>Basidiomycota</taxon>
        <taxon>Agaricomycotina</taxon>
        <taxon>Agaricomycetes</taxon>
        <taxon>Agaricomycetidae</taxon>
        <taxon>Agaricales</taxon>
        <taxon>Marasmiineae</taxon>
        <taxon>Physalacriaceae</taxon>
        <taxon>Armillaria</taxon>
    </lineage>
</organism>
<dbReference type="STRING" id="47428.A0A284QQ34"/>
<keyword evidence="4" id="KW-1185">Reference proteome</keyword>
<evidence type="ECO:0000256" key="1">
    <source>
        <dbReference type="SAM" id="MobiDB-lite"/>
    </source>
</evidence>
<evidence type="ECO:0000313" key="4">
    <source>
        <dbReference type="Proteomes" id="UP000219338"/>
    </source>
</evidence>
<dbReference type="Pfam" id="PF24016">
    <property type="entry name" value="DUF7330"/>
    <property type="match status" value="1"/>
</dbReference>
<dbReference type="EMBL" id="FUEG01000001">
    <property type="protein sequence ID" value="SJK98568.1"/>
    <property type="molecule type" value="Genomic_DNA"/>
</dbReference>
<dbReference type="OMA" id="TEGCIIA"/>
<feature type="region of interest" description="Disordered" evidence="1">
    <location>
        <begin position="51"/>
        <end position="98"/>
    </location>
</feature>
<evidence type="ECO:0000313" key="3">
    <source>
        <dbReference type="EMBL" id="SJK98568.1"/>
    </source>
</evidence>
<evidence type="ECO:0000259" key="2">
    <source>
        <dbReference type="Pfam" id="PF24016"/>
    </source>
</evidence>
<dbReference type="OrthoDB" id="5289249at2759"/>
<feature type="domain" description="DUF7330" evidence="2">
    <location>
        <begin position="95"/>
        <end position="280"/>
    </location>
</feature>